<dbReference type="EMBL" id="UFVB01000001">
    <property type="protein sequence ID" value="SUW93650.1"/>
    <property type="molecule type" value="Genomic_DNA"/>
</dbReference>
<gene>
    <name evidence="1" type="ORF">NCTC13105_01526</name>
</gene>
<evidence type="ECO:0000313" key="2">
    <source>
        <dbReference type="Proteomes" id="UP000254131"/>
    </source>
</evidence>
<dbReference type="AlphaFoldDB" id="A0AAX2M2R4"/>
<reference evidence="1 2" key="1">
    <citation type="submission" date="2018-06" db="EMBL/GenBank/DDBJ databases">
        <authorList>
            <consortium name="Pathogen Informatics"/>
            <person name="Doyle S."/>
        </authorList>
    </citation>
    <scope>NUCLEOTIDE SEQUENCE [LARGE SCALE GENOMIC DNA]</scope>
    <source>
        <strain evidence="1 2">NCTC13105</strain>
    </source>
</reference>
<name>A0AAX2M2R4_CAMJU</name>
<protein>
    <submittedName>
        <fullName evidence="1">Uncharacterized protein</fullName>
    </submittedName>
</protein>
<evidence type="ECO:0000313" key="1">
    <source>
        <dbReference type="EMBL" id="SUW93650.1"/>
    </source>
</evidence>
<sequence>MKILLILPNKIKNPILTIEKLINLPANGSMEIFTKNKPTKGKYILIQSDVGIYDGDNGLLNQQELENLLEKMKNNKNKFNYNKIEKLAKSTLKNVNFSFEVSDDAKIIYINIL</sequence>
<organism evidence="1 2">
    <name type="scientific">Campylobacter jejuni</name>
    <dbReference type="NCBI Taxonomy" id="197"/>
    <lineage>
        <taxon>Bacteria</taxon>
        <taxon>Pseudomonadati</taxon>
        <taxon>Campylobacterota</taxon>
        <taxon>Epsilonproteobacteria</taxon>
        <taxon>Campylobacterales</taxon>
        <taxon>Campylobacteraceae</taxon>
        <taxon>Campylobacter</taxon>
    </lineage>
</organism>
<accession>A0AAX2M2R4</accession>
<comment type="caution">
    <text evidence="1">The sequence shown here is derived from an EMBL/GenBank/DDBJ whole genome shotgun (WGS) entry which is preliminary data.</text>
</comment>
<dbReference type="Proteomes" id="UP000254131">
    <property type="component" value="Unassembled WGS sequence"/>
</dbReference>
<proteinExistence type="predicted"/>